<feature type="compositionally biased region" description="Pro residues" evidence="1">
    <location>
        <begin position="52"/>
        <end position="64"/>
    </location>
</feature>
<feature type="region of interest" description="Disordered" evidence="1">
    <location>
        <begin position="27"/>
        <end position="70"/>
    </location>
</feature>
<evidence type="ECO:0000313" key="3">
    <source>
        <dbReference type="Proteomes" id="UP001374535"/>
    </source>
</evidence>
<organism evidence="2 3">
    <name type="scientific">Vigna mungo</name>
    <name type="common">Black gram</name>
    <name type="synonym">Phaseolus mungo</name>
    <dbReference type="NCBI Taxonomy" id="3915"/>
    <lineage>
        <taxon>Eukaryota</taxon>
        <taxon>Viridiplantae</taxon>
        <taxon>Streptophyta</taxon>
        <taxon>Embryophyta</taxon>
        <taxon>Tracheophyta</taxon>
        <taxon>Spermatophyta</taxon>
        <taxon>Magnoliopsida</taxon>
        <taxon>eudicotyledons</taxon>
        <taxon>Gunneridae</taxon>
        <taxon>Pentapetalae</taxon>
        <taxon>rosids</taxon>
        <taxon>fabids</taxon>
        <taxon>Fabales</taxon>
        <taxon>Fabaceae</taxon>
        <taxon>Papilionoideae</taxon>
        <taxon>50 kb inversion clade</taxon>
        <taxon>NPAAA clade</taxon>
        <taxon>indigoferoid/millettioid clade</taxon>
        <taxon>Phaseoleae</taxon>
        <taxon>Vigna</taxon>
    </lineage>
</organism>
<dbReference type="AlphaFoldDB" id="A0AAQ3S8M2"/>
<accession>A0AAQ3S8M2</accession>
<reference evidence="2 3" key="1">
    <citation type="journal article" date="2023" name="Life. Sci Alliance">
        <title>Evolutionary insights into 3D genome organization and epigenetic landscape of Vigna mungo.</title>
        <authorList>
            <person name="Junaid A."/>
            <person name="Singh B."/>
            <person name="Bhatia S."/>
        </authorList>
    </citation>
    <scope>NUCLEOTIDE SEQUENCE [LARGE SCALE GENOMIC DNA]</scope>
    <source>
        <strain evidence="2">Urdbean</strain>
    </source>
</reference>
<protein>
    <submittedName>
        <fullName evidence="2">Uncharacterized protein</fullName>
    </submittedName>
</protein>
<gene>
    <name evidence="2" type="ORF">V8G54_001893</name>
</gene>
<evidence type="ECO:0000256" key="1">
    <source>
        <dbReference type="SAM" id="MobiDB-lite"/>
    </source>
</evidence>
<proteinExistence type="predicted"/>
<dbReference type="Proteomes" id="UP001374535">
    <property type="component" value="Chromosome 1"/>
</dbReference>
<keyword evidence="3" id="KW-1185">Reference proteome</keyword>
<sequence length="111" mass="12636">MVPRGNPPLTQTANQVLPHHQLLTHHHLLDRNPKFPNPSHPWPLHRHLLPHAAPPPKQPRPPSSSPADIFPILTGHHECHRFSIILDHHRAPSSFIIFLHAQNSMDAEQTQ</sequence>
<dbReference type="EMBL" id="CP144700">
    <property type="protein sequence ID" value="WVZ23349.1"/>
    <property type="molecule type" value="Genomic_DNA"/>
</dbReference>
<name>A0AAQ3S8M2_VIGMU</name>
<evidence type="ECO:0000313" key="2">
    <source>
        <dbReference type="EMBL" id="WVZ23349.1"/>
    </source>
</evidence>